<dbReference type="SMART" id="SM00547">
    <property type="entry name" value="ZnF_RBZ"/>
    <property type="match status" value="1"/>
</dbReference>
<keyword evidence="2 4" id="KW-0863">Zinc-finger</keyword>
<dbReference type="GO" id="GO:0008270">
    <property type="term" value="F:zinc ion binding"/>
    <property type="evidence" value="ECO:0007669"/>
    <property type="project" value="UniProtKB-KW"/>
</dbReference>
<feature type="domain" description="RanBP2-type" evidence="6">
    <location>
        <begin position="30"/>
        <end position="59"/>
    </location>
</feature>
<evidence type="ECO:0000256" key="5">
    <source>
        <dbReference type="SAM" id="MobiDB-lite"/>
    </source>
</evidence>
<evidence type="ECO:0000313" key="7">
    <source>
        <dbReference type="EMBL" id="KAK3234026.1"/>
    </source>
</evidence>
<evidence type="ECO:0000256" key="4">
    <source>
        <dbReference type="PROSITE-ProRule" id="PRU00322"/>
    </source>
</evidence>
<dbReference type="SUPFAM" id="SSF90209">
    <property type="entry name" value="Ran binding protein zinc finger-like"/>
    <property type="match status" value="1"/>
</dbReference>
<keyword evidence="3" id="KW-0862">Zinc</keyword>
<feature type="compositionally biased region" description="Acidic residues" evidence="5">
    <location>
        <begin position="181"/>
        <end position="197"/>
    </location>
</feature>
<accession>A0AAE0BCG4</accession>
<proteinExistence type="predicted"/>
<feature type="compositionally biased region" description="Basic and acidic residues" evidence="5">
    <location>
        <begin position="121"/>
        <end position="130"/>
    </location>
</feature>
<dbReference type="AlphaFoldDB" id="A0AAE0BCG4"/>
<dbReference type="PROSITE" id="PS01358">
    <property type="entry name" value="ZF_RANBP2_1"/>
    <property type="match status" value="1"/>
</dbReference>
<keyword evidence="8" id="KW-1185">Reference proteome</keyword>
<dbReference type="InterPro" id="IPR036443">
    <property type="entry name" value="Znf_RanBP2_sf"/>
</dbReference>
<comment type="caution">
    <text evidence="7">The sequence shown here is derived from an EMBL/GenBank/DDBJ whole genome shotgun (WGS) entry which is preliminary data.</text>
</comment>
<name>A0AAE0BCG4_9CHLO</name>
<evidence type="ECO:0000313" key="8">
    <source>
        <dbReference type="Proteomes" id="UP001190700"/>
    </source>
</evidence>
<gene>
    <name evidence="7" type="ORF">CYMTET_55710</name>
</gene>
<dbReference type="PROSITE" id="PS50199">
    <property type="entry name" value="ZF_RANBP2_2"/>
    <property type="match status" value="1"/>
</dbReference>
<dbReference type="PANTHER" id="PTHR36021:SF1">
    <property type="entry name" value="COREPRESSOR"/>
    <property type="match status" value="1"/>
</dbReference>
<sequence length="214" mass="24501">MAFGSKSGQRASGVKYKSIAYETSMSQAPAVGDWKCPLCKNINWKSRDTCKKCSKPRPAESYTSSIIPVDDRMTWDEFKAKQKAEQHAKEELAANEEVQLREFRRLLDADRNGKLSRGRNHKDLAKVEKSSKRKREHKDKKSKSKKDEKKKSKKHKSKDKKGRKEKHTKKKKRKDDSGGSDSEDSSSENDSSSESEDEQKNEVPGEQRLSAFFD</sequence>
<organism evidence="7 8">
    <name type="scientific">Cymbomonas tetramitiformis</name>
    <dbReference type="NCBI Taxonomy" id="36881"/>
    <lineage>
        <taxon>Eukaryota</taxon>
        <taxon>Viridiplantae</taxon>
        <taxon>Chlorophyta</taxon>
        <taxon>Pyramimonadophyceae</taxon>
        <taxon>Pyramimonadales</taxon>
        <taxon>Pyramimonadaceae</taxon>
        <taxon>Cymbomonas</taxon>
    </lineage>
</organism>
<dbReference type="Gene3D" id="4.10.1060.10">
    <property type="entry name" value="Zinc finger, RanBP2-type"/>
    <property type="match status" value="1"/>
</dbReference>
<evidence type="ECO:0000256" key="2">
    <source>
        <dbReference type="ARBA" id="ARBA00022771"/>
    </source>
</evidence>
<protein>
    <recommendedName>
        <fullName evidence="6">RanBP2-type domain-containing protein</fullName>
    </recommendedName>
</protein>
<feature type="region of interest" description="Disordered" evidence="5">
    <location>
        <begin position="80"/>
        <end position="214"/>
    </location>
</feature>
<feature type="compositionally biased region" description="Basic residues" evidence="5">
    <location>
        <begin position="151"/>
        <end position="173"/>
    </location>
</feature>
<dbReference type="InterPro" id="IPR001876">
    <property type="entry name" value="Znf_RanBP2"/>
</dbReference>
<dbReference type="EMBL" id="LGRX02035572">
    <property type="protein sequence ID" value="KAK3234026.1"/>
    <property type="molecule type" value="Genomic_DNA"/>
</dbReference>
<dbReference type="Proteomes" id="UP001190700">
    <property type="component" value="Unassembled WGS sequence"/>
</dbReference>
<evidence type="ECO:0000256" key="3">
    <source>
        <dbReference type="ARBA" id="ARBA00022833"/>
    </source>
</evidence>
<evidence type="ECO:0000256" key="1">
    <source>
        <dbReference type="ARBA" id="ARBA00022723"/>
    </source>
</evidence>
<reference evidence="7 8" key="1">
    <citation type="journal article" date="2015" name="Genome Biol. Evol.">
        <title>Comparative Genomics of a Bacterivorous Green Alga Reveals Evolutionary Causalities and Consequences of Phago-Mixotrophic Mode of Nutrition.</title>
        <authorList>
            <person name="Burns J.A."/>
            <person name="Paasch A."/>
            <person name="Narechania A."/>
            <person name="Kim E."/>
        </authorList>
    </citation>
    <scope>NUCLEOTIDE SEQUENCE [LARGE SCALE GENOMIC DNA]</scope>
    <source>
        <strain evidence="7 8">PLY_AMNH</strain>
    </source>
</reference>
<feature type="compositionally biased region" description="Basic residues" evidence="5">
    <location>
        <begin position="131"/>
        <end position="144"/>
    </location>
</feature>
<evidence type="ECO:0000259" key="6">
    <source>
        <dbReference type="PROSITE" id="PS50199"/>
    </source>
</evidence>
<keyword evidence="1" id="KW-0479">Metal-binding</keyword>
<dbReference type="PANTHER" id="PTHR36021">
    <property type="entry name" value="COREPRESSOR"/>
    <property type="match status" value="1"/>
</dbReference>
<feature type="compositionally biased region" description="Basic and acidic residues" evidence="5">
    <location>
        <begin position="80"/>
        <end position="113"/>
    </location>
</feature>